<keyword evidence="6" id="KW-0812">Transmembrane</keyword>
<dbReference type="InterPro" id="IPR029045">
    <property type="entry name" value="ClpP/crotonase-like_dom_sf"/>
</dbReference>
<dbReference type="PANTHER" id="PTHR32060">
    <property type="entry name" value="TAIL-SPECIFIC PROTEASE"/>
    <property type="match status" value="1"/>
</dbReference>
<dbReference type="PANTHER" id="PTHR32060:SF30">
    <property type="entry name" value="CARBOXY-TERMINAL PROCESSING PROTEASE CTPA"/>
    <property type="match status" value="1"/>
</dbReference>
<organism evidence="8 9">
    <name type="scientific">Heminiphilus faecis</name>
    <dbReference type="NCBI Taxonomy" id="2601703"/>
    <lineage>
        <taxon>Bacteria</taxon>
        <taxon>Pseudomonadati</taxon>
        <taxon>Bacteroidota</taxon>
        <taxon>Bacteroidia</taxon>
        <taxon>Bacteroidales</taxon>
        <taxon>Muribaculaceae</taxon>
        <taxon>Heminiphilus</taxon>
    </lineage>
</organism>
<evidence type="ECO:0000256" key="3">
    <source>
        <dbReference type="ARBA" id="ARBA00022801"/>
    </source>
</evidence>
<evidence type="ECO:0000313" key="9">
    <source>
        <dbReference type="Proteomes" id="UP001565200"/>
    </source>
</evidence>
<keyword evidence="4 5" id="KW-0720">Serine protease</keyword>
<dbReference type="InterPro" id="IPR001478">
    <property type="entry name" value="PDZ"/>
</dbReference>
<gene>
    <name evidence="8" type="ORF">AAK873_03150</name>
</gene>
<evidence type="ECO:0000313" key="8">
    <source>
        <dbReference type="EMBL" id="MEY8244615.1"/>
    </source>
</evidence>
<sequence length="545" mass="60509">MKQLKNSLAWYPLVVAIALTGGIWIGIKFGSNNYSTDGERKLAEVLDLIKDEYVDEVDIDSLLERTFPNLLSNLDPHSTYIPAKELLAVNEDLEGSFSGIGISFTMLTDTVTVNEVIPGGPSEKIGLMAGDRIMTINDSAVAGMNIPNTEIKKMLRGEKGTKVKLGIKRNNTKKTLSFEVTRGDIPVNSVDAAYMIDDTTGYIKVNKFGRTTRDEFLTGLVKLKAQGADRYIVDLRGNTGGFLEMAIYMANEFLPANAPIVFTRGREEMEDAKVFSDGTGSFQNDELVVLLDEYSASASEIFAGAMQDNDRALIVGRRSFGKGLVQRQTTLPDSSAIRLTVSRYYTPSGRCIQKDYQLGNRNAYEKEIVDRYEHGEFYNSDSIKFNEELQFTTLTGRTVYGGGGIMPDVFVPNDTSGVTNYYINVINAGLLQKFAFEYSDRNRETLSSAKDLKQLLAKLPDNEELLMLFVNYASRNGIPARWYYINISQDLIVNFLKALIASDILGREYYYQVANTDDVTVLKALTELNSGHASVPISPAEKPVE</sequence>
<proteinExistence type="inferred from homology"/>
<evidence type="ECO:0000256" key="4">
    <source>
        <dbReference type="ARBA" id="ARBA00022825"/>
    </source>
</evidence>
<dbReference type="InterPro" id="IPR036034">
    <property type="entry name" value="PDZ_sf"/>
</dbReference>
<dbReference type="Pfam" id="PF03572">
    <property type="entry name" value="Peptidase_S41"/>
    <property type="match status" value="1"/>
</dbReference>
<name>A0ABV4CVN9_9BACT</name>
<dbReference type="InterPro" id="IPR005151">
    <property type="entry name" value="Tail-specific_protease"/>
</dbReference>
<comment type="similarity">
    <text evidence="1 5">Belongs to the peptidase S41A family.</text>
</comment>
<dbReference type="RefSeq" id="WP_121699217.1">
    <property type="nucleotide sequence ID" value="NZ_JBCLPP010000006.1"/>
</dbReference>
<dbReference type="SUPFAM" id="SSF50156">
    <property type="entry name" value="PDZ domain-like"/>
    <property type="match status" value="1"/>
</dbReference>
<keyword evidence="6" id="KW-0472">Membrane</keyword>
<dbReference type="Gene3D" id="3.90.226.10">
    <property type="entry name" value="2-enoyl-CoA Hydratase, Chain A, domain 1"/>
    <property type="match status" value="1"/>
</dbReference>
<dbReference type="SMART" id="SM00245">
    <property type="entry name" value="TSPc"/>
    <property type="match status" value="1"/>
</dbReference>
<evidence type="ECO:0000256" key="5">
    <source>
        <dbReference type="RuleBase" id="RU004404"/>
    </source>
</evidence>
<keyword evidence="2 5" id="KW-0645">Protease</keyword>
<dbReference type="SMART" id="SM00228">
    <property type="entry name" value="PDZ"/>
    <property type="match status" value="1"/>
</dbReference>
<evidence type="ECO:0000256" key="1">
    <source>
        <dbReference type="ARBA" id="ARBA00009179"/>
    </source>
</evidence>
<dbReference type="SUPFAM" id="SSF52096">
    <property type="entry name" value="ClpP/crotonase"/>
    <property type="match status" value="1"/>
</dbReference>
<dbReference type="CDD" id="cd06782">
    <property type="entry name" value="cpPDZ_CPP-like"/>
    <property type="match status" value="1"/>
</dbReference>
<dbReference type="NCBIfam" id="TIGR00225">
    <property type="entry name" value="prc"/>
    <property type="match status" value="1"/>
</dbReference>
<reference evidence="8 9" key="1">
    <citation type="submission" date="2024-03" db="EMBL/GenBank/DDBJ databases">
        <title>Mouse gut bacterial collection (mGBC) of GemPharmatech.</title>
        <authorList>
            <person name="He Y."/>
            <person name="Dong L."/>
            <person name="Wu D."/>
            <person name="Gao X."/>
            <person name="Lin Z."/>
        </authorList>
    </citation>
    <scope>NUCLEOTIDE SEQUENCE [LARGE SCALE GENOMIC DNA]</scope>
    <source>
        <strain evidence="8 9">54-13</strain>
    </source>
</reference>
<feature type="domain" description="PDZ" evidence="7">
    <location>
        <begin position="86"/>
        <end position="156"/>
    </location>
</feature>
<evidence type="ECO:0000256" key="6">
    <source>
        <dbReference type="SAM" id="Phobius"/>
    </source>
</evidence>
<evidence type="ECO:0000259" key="7">
    <source>
        <dbReference type="PROSITE" id="PS50106"/>
    </source>
</evidence>
<protein>
    <submittedName>
        <fullName evidence="8">S41 family peptidase</fullName>
    </submittedName>
</protein>
<dbReference type="InterPro" id="IPR004447">
    <property type="entry name" value="Peptidase_S41A"/>
</dbReference>
<dbReference type="Pfam" id="PF13180">
    <property type="entry name" value="PDZ_2"/>
    <property type="match status" value="1"/>
</dbReference>
<keyword evidence="9" id="KW-1185">Reference proteome</keyword>
<dbReference type="EMBL" id="JBCLPP010000006">
    <property type="protein sequence ID" value="MEY8244615.1"/>
    <property type="molecule type" value="Genomic_DNA"/>
</dbReference>
<feature type="transmembrane region" description="Helical" evidence="6">
    <location>
        <begin position="7"/>
        <end position="27"/>
    </location>
</feature>
<dbReference type="Gene3D" id="2.30.42.10">
    <property type="match status" value="1"/>
</dbReference>
<keyword evidence="6" id="KW-1133">Transmembrane helix</keyword>
<dbReference type="Proteomes" id="UP001565200">
    <property type="component" value="Unassembled WGS sequence"/>
</dbReference>
<dbReference type="Gene3D" id="3.30.750.44">
    <property type="match status" value="1"/>
</dbReference>
<keyword evidence="3 5" id="KW-0378">Hydrolase</keyword>
<dbReference type="PROSITE" id="PS50106">
    <property type="entry name" value="PDZ"/>
    <property type="match status" value="1"/>
</dbReference>
<evidence type="ECO:0000256" key="2">
    <source>
        <dbReference type="ARBA" id="ARBA00022670"/>
    </source>
</evidence>
<comment type="caution">
    <text evidence="8">The sequence shown here is derived from an EMBL/GenBank/DDBJ whole genome shotgun (WGS) entry which is preliminary data.</text>
</comment>
<accession>A0ABV4CVN9</accession>
<dbReference type="CDD" id="cd07560">
    <property type="entry name" value="Peptidase_S41_CPP"/>
    <property type="match status" value="1"/>
</dbReference>